<organism evidence="1">
    <name type="scientific">hydrothermal vent metagenome</name>
    <dbReference type="NCBI Taxonomy" id="652676"/>
    <lineage>
        <taxon>unclassified sequences</taxon>
        <taxon>metagenomes</taxon>
        <taxon>ecological metagenomes</taxon>
    </lineage>
</organism>
<dbReference type="EMBL" id="UOFQ01000080">
    <property type="protein sequence ID" value="VAW87894.1"/>
    <property type="molecule type" value="Genomic_DNA"/>
</dbReference>
<sequence length="56" mass="6424">MATFTKRGDGQWQTKVRKKGYPVQSKTFKTKGRAEQWARNVESEMDRGVFLSTSIA</sequence>
<protein>
    <recommendedName>
        <fullName evidence="2">Shufflon-specific DNA recombinase</fullName>
    </recommendedName>
</protein>
<proteinExistence type="predicted"/>
<dbReference type="AlphaFoldDB" id="A0A3B1A2D8"/>
<accession>A0A3B1A2D8</accession>
<evidence type="ECO:0000313" key="1">
    <source>
        <dbReference type="EMBL" id="VAW87894.1"/>
    </source>
</evidence>
<name>A0A3B1A2D8_9ZZZZ</name>
<gene>
    <name evidence="1" type="ORF">MNBD_GAMMA17-440</name>
</gene>
<reference evidence="1" key="1">
    <citation type="submission" date="2018-06" db="EMBL/GenBank/DDBJ databases">
        <authorList>
            <person name="Zhirakovskaya E."/>
        </authorList>
    </citation>
    <scope>NUCLEOTIDE SEQUENCE</scope>
</reference>
<evidence type="ECO:0008006" key="2">
    <source>
        <dbReference type="Google" id="ProtNLM"/>
    </source>
</evidence>
<feature type="non-terminal residue" evidence="1">
    <location>
        <position position="56"/>
    </location>
</feature>